<evidence type="ECO:0000313" key="2">
    <source>
        <dbReference type="Proteomes" id="UP000746612"/>
    </source>
</evidence>
<comment type="caution">
    <text evidence="1">The sequence shown here is derived from an EMBL/GenBank/DDBJ whole genome shotgun (WGS) entry which is preliminary data.</text>
</comment>
<dbReference type="InterPro" id="IPR000073">
    <property type="entry name" value="AB_hydrolase_1"/>
</dbReference>
<dbReference type="OMA" id="HDWETFA"/>
<dbReference type="InterPro" id="IPR050266">
    <property type="entry name" value="AB_hydrolase_sf"/>
</dbReference>
<proteinExistence type="predicted"/>
<dbReference type="GO" id="GO:0016020">
    <property type="term" value="C:membrane"/>
    <property type="evidence" value="ECO:0007669"/>
    <property type="project" value="TreeGrafter"/>
</dbReference>
<protein>
    <submittedName>
        <fullName evidence="1">Uncharacterized protein</fullName>
    </submittedName>
</protein>
<dbReference type="PANTHER" id="PTHR43798:SF33">
    <property type="entry name" value="HYDROLASE, PUTATIVE (AFU_ORTHOLOGUE AFUA_2G14860)-RELATED"/>
    <property type="match status" value="1"/>
</dbReference>
<gene>
    <name evidence="1" type="ORF">MDCFG202_LOCUS48345</name>
</gene>
<dbReference type="SUPFAM" id="SSF53474">
    <property type="entry name" value="alpha/beta-Hydrolases"/>
    <property type="match status" value="1"/>
</dbReference>
<dbReference type="Gene3D" id="3.40.50.1820">
    <property type="entry name" value="alpha/beta hydrolase"/>
    <property type="match status" value="1"/>
</dbReference>
<dbReference type="Proteomes" id="UP000746612">
    <property type="component" value="Unassembled WGS sequence"/>
</dbReference>
<dbReference type="AlphaFoldDB" id="A0A2H3GUD1"/>
<sequence>MTEETAPQYEFMRLNTKPSAQLSYSFTPSTASGDANPTLIVFVNGMIAPQTSWIKTISKLQELSPQGLPAILTFDRFGQGQTTDRDPNDEGAADPLHAHDSMDVVHDVRQLITQVLKNKLNVEDPDNARLFLIGNSIGCAFSRLYAGEYPGTVSAILFLDTVLTDTDFVSVFPDPDAQDFNPDDLPSGVFADNIRVAREETRKRFHPSIGSKEGLTRKNLKQLLPKADSPALPKTDGKEPYVTVLGHDFDYFAKRTGTDFNTPPEVVNAYLNPYWHHYNEGLAKLTVDDKSDGPIQVSDAGHFIQVDNPDFVARKAHEILQKMAKE</sequence>
<dbReference type="InterPro" id="IPR029058">
    <property type="entry name" value="AB_hydrolase_fold"/>
</dbReference>
<evidence type="ECO:0000313" key="1">
    <source>
        <dbReference type="EMBL" id="CAG1967305.1"/>
    </source>
</evidence>
<accession>A0A2H3GUD1</accession>
<dbReference type="PANTHER" id="PTHR43798">
    <property type="entry name" value="MONOACYLGLYCEROL LIPASE"/>
    <property type="match status" value="1"/>
</dbReference>
<name>A0A2H3GUD1_GIBZA</name>
<dbReference type="EMBL" id="CAJPIJ010000075">
    <property type="protein sequence ID" value="CAG1967305.1"/>
    <property type="molecule type" value="Genomic_DNA"/>
</dbReference>
<dbReference type="OrthoDB" id="3466836at2759"/>
<dbReference type="Pfam" id="PF12697">
    <property type="entry name" value="Abhydrolase_6"/>
    <property type="match status" value="1"/>
</dbReference>
<reference evidence="1" key="1">
    <citation type="submission" date="2021-03" db="EMBL/GenBank/DDBJ databases">
        <authorList>
            <person name="Alouane T."/>
            <person name="Langin T."/>
            <person name="Bonhomme L."/>
        </authorList>
    </citation>
    <scope>NUCLEOTIDE SEQUENCE</scope>
    <source>
        <strain evidence="1">MDC_Fg202</strain>
    </source>
</reference>
<organism evidence="1 2">
    <name type="scientific">Gibberella zeae</name>
    <name type="common">Wheat head blight fungus</name>
    <name type="synonym">Fusarium graminearum</name>
    <dbReference type="NCBI Taxonomy" id="5518"/>
    <lineage>
        <taxon>Eukaryota</taxon>
        <taxon>Fungi</taxon>
        <taxon>Dikarya</taxon>
        <taxon>Ascomycota</taxon>
        <taxon>Pezizomycotina</taxon>
        <taxon>Sordariomycetes</taxon>
        <taxon>Hypocreomycetidae</taxon>
        <taxon>Hypocreales</taxon>
        <taxon>Nectriaceae</taxon>
        <taxon>Fusarium</taxon>
    </lineage>
</organism>